<dbReference type="Gene3D" id="1.10.579.10">
    <property type="entry name" value="DNA Cyclobutane Dipyrimidine Photolyase, subunit A, domain 3"/>
    <property type="match status" value="1"/>
</dbReference>
<organism evidence="1 2">
    <name type="scientific">Acanthopleuribacter pedis</name>
    <dbReference type="NCBI Taxonomy" id="442870"/>
    <lineage>
        <taxon>Bacteria</taxon>
        <taxon>Pseudomonadati</taxon>
        <taxon>Acidobacteriota</taxon>
        <taxon>Holophagae</taxon>
        <taxon>Acanthopleuribacterales</taxon>
        <taxon>Acanthopleuribacteraceae</taxon>
        <taxon>Acanthopleuribacter</taxon>
    </lineage>
</organism>
<dbReference type="AlphaFoldDB" id="A0A8J7U4C8"/>
<dbReference type="InterPro" id="IPR052551">
    <property type="entry name" value="UV-DNA_repair_photolyase"/>
</dbReference>
<dbReference type="PANTHER" id="PTHR38657:SF1">
    <property type="entry name" value="SLR1343 PROTEIN"/>
    <property type="match status" value="1"/>
</dbReference>
<dbReference type="Gene3D" id="3.40.50.620">
    <property type="entry name" value="HUPs"/>
    <property type="match status" value="1"/>
</dbReference>
<name>A0A8J7U4C8_9BACT</name>
<dbReference type="Pfam" id="PF04244">
    <property type="entry name" value="DPRP"/>
    <property type="match status" value="1"/>
</dbReference>
<dbReference type="InterPro" id="IPR014729">
    <property type="entry name" value="Rossmann-like_a/b/a_fold"/>
</dbReference>
<dbReference type="PANTHER" id="PTHR38657">
    <property type="entry name" value="SLR1343 PROTEIN"/>
    <property type="match status" value="1"/>
</dbReference>
<proteinExistence type="predicted"/>
<dbReference type="RefSeq" id="WP_207859109.1">
    <property type="nucleotide sequence ID" value="NZ_JAFREP010000010.1"/>
</dbReference>
<dbReference type="EMBL" id="JAFREP010000010">
    <property type="protein sequence ID" value="MBO1319288.1"/>
    <property type="molecule type" value="Genomic_DNA"/>
</dbReference>
<keyword evidence="2" id="KW-1185">Reference proteome</keyword>
<protein>
    <submittedName>
        <fullName evidence="1">Cryptochrome/photolyase family protein</fullName>
    </submittedName>
</protein>
<dbReference type="Gene3D" id="1.10.10.1710">
    <property type="entry name" value="Deoxyribodipyrimidine photolyase-related"/>
    <property type="match status" value="1"/>
</dbReference>
<sequence length="494" mass="58444">MDVTLIFPHQLFKEHPAVALNRPCWMVEDSLYFYDQRHPVRFHKQKLVLHRASMKAFADQLKRKRYRVHYADFPTYPRLKPLLGHLQSEGVRCVHVVDPTDFLLEKRLKRFTADLGLRIQWYESPNFLTPRRQYESFLYKRKRYSMAEFYAWQRKRLNILLDPDEKPLGGKWSFDTENRKKLPRGHRPPDIGTIPNTKYVNEAKAYVAQHFAAHPGSLEGFNYPINHDQARTAFSYFLRTRFRLFGPYEDALSVQHAFIYHAVLTPSLNIGLLSPSEIIERTMAYAEDHQIALPSLEGFLRQIIGWREFMRAMYEVEGVKQRNGNFFGHTQQLPDSFWQGTTGIQPIDHVVKKVDTHAYAHHIERLMVLGNFMLLCEIEPHAVYRWFMGGFIDSYDWVMVPNVYAMSQYADGGGMTTKPYFSSANYLRKMSDYPSGPWEEVWDGLFWRFIARHRDFFAKNHRLSMMVRQYEKMDTAKRNKHFHAADQFLGRFFG</sequence>
<reference evidence="1" key="1">
    <citation type="submission" date="2021-03" db="EMBL/GenBank/DDBJ databases">
        <authorList>
            <person name="Wang G."/>
        </authorList>
    </citation>
    <scope>NUCLEOTIDE SEQUENCE</scope>
    <source>
        <strain evidence="1">KCTC 12899</strain>
    </source>
</reference>
<evidence type="ECO:0000313" key="2">
    <source>
        <dbReference type="Proteomes" id="UP000664417"/>
    </source>
</evidence>
<accession>A0A8J7U4C8</accession>
<dbReference type="InterPro" id="IPR007357">
    <property type="entry name" value="PhrB-like"/>
</dbReference>
<dbReference type="Gene3D" id="1.25.40.80">
    <property type="match status" value="1"/>
</dbReference>
<comment type="caution">
    <text evidence="1">The sequence shown here is derived from an EMBL/GenBank/DDBJ whole genome shotgun (WGS) entry which is preliminary data.</text>
</comment>
<dbReference type="InterPro" id="IPR036134">
    <property type="entry name" value="Crypto/Photolyase_FAD-like_sf"/>
</dbReference>
<gene>
    <name evidence="1" type="ORF">J3U88_12520</name>
</gene>
<dbReference type="Proteomes" id="UP000664417">
    <property type="component" value="Unassembled WGS sequence"/>
</dbReference>
<dbReference type="SUPFAM" id="SSF48173">
    <property type="entry name" value="Cryptochrome/photolyase FAD-binding domain"/>
    <property type="match status" value="1"/>
</dbReference>
<evidence type="ECO:0000313" key="1">
    <source>
        <dbReference type="EMBL" id="MBO1319288.1"/>
    </source>
</evidence>